<dbReference type="Proteomes" id="UP000221961">
    <property type="component" value="Chromosome"/>
</dbReference>
<dbReference type="Gene3D" id="1.10.540.10">
    <property type="entry name" value="Acyl-CoA dehydrogenase/oxidase, N-terminal domain"/>
    <property type="match status" value="1"/>
</dbReference>
<evidence type="ECO:0000313" key="12">
    <source>
        <dbReference type="Proteomes" id="UP000221961"/>
    </source>
</evidence>
<comment type="cofactor">
    <cofactor evidence="1 7">
        <name>FAD</name>
        <dbReference type="ChEBI" id="CHEBI:57692"/>
    </cofactor>
</comment>
<dbReference type="PANTHER" id="PTHR43884:SF12">
    <property type="entry name" value="ISOVALERYL-COA DEHYDROGENASE, MITOCHONDRIAL-RELATED"/>
    <property type="match status" value="1"/>
</dbReference>
<dbReference type="AlphaFoldDB" id="A0A291RPM5"/>
<dbReference type="InterPro" id="IPR009075">
    <property type="entry name" value="AcylCo_DH/oxidase_C"/>
</dbReference>
<evidence type="ECO:0000313" key="11">
    <source>
        <dbReference type="EMBL" id="ATL69260.1"/>
    </source>
</evidence>
<dbReference type="Gene3D" id="1.20.140.10">
    <property type="entry name" value="Butyryl-CoA Dehydrogenase, subunit A, domain 3"/>
    <property type="match status" value="1"/>
</dbReference>
<evidence type="ECO:0000256" key="3">
    <source>
        <dbReference type="ARBA" id="ARBA00022630"/>
    </source>
</evidence>
<evidence type="ECO:0000256" key="6">
    <source>
        <dbReference type="ARBA" id="ARBA00052546"/>
    </source>
</evidence>
<protein>
    <submittedName>
        <fullName evidence="11">Acyl-CoA dehydrogenase</fullName>
    </submittedName>
</protein>
<gene>
    <name evidence="11" type="ORF">CRH09_26870</name>
</gene>
<keyword evidence="3 7" id="KW-0285">Flavoprotein</keyword>
<evidence type="ECO:0000256" key="7">
    <source>
        <dbReference type="RuleBase" id="RU362125"/>
    </source>
</evidence>
<organism evidence="11 12">
    <name type="scientific">Nocardia terpenica</name>
    <dbReference type="NCBI Taxonomy" id="455432"/>
    <lineage>
        <taxon>Bacteria</taxon>
        <taxon>Bacillati</taxon>
        <taxon>Actinomycetota</taxon>
        <taxon>Actinomycetes</taxon>
        <taxon>Mycobacteriales</taxon>
        <taxon>Nocardiaceae</taxon>
        <taxon>Nocardia</taxon>
    </lineage>
</organism>
<dbReference type="InterPro" id="IPR054940">
    <property type="entry name" value="ProlPCPDhRedW"/>
</dbReference>
<proteinExistence type="inferred from homology"/>
<feature type="domain" description="Acyl-CoA oxidase/dehydrogenase middle" evidence="9">
    <location>
        <begin position="121"/>
        <end position="216"/>
    </location>
</feature>
<dbReference type="Gene3D" id="2.40.110.10">
    <property type="entry name" value="Butyryl-CoA Dehydrogenase, subunit A, domain 2"/>
    <property type="match status" value="1"/>
</dbReference>
<accession>A0A291RPM5</accession>
<reference evidence="11 12" key="1">
    <citation type="submission" date="2017-10" db="EMBL/GenBank/DDBJ databases">
        <title>Comparative genomics between pathogenic Norcardia.</title>
        <authorList>
            <person name="Zeng L."/>
        </authorList>
    </citation>
    <scope>NUCLEOTIDE SEQUENCE [LARGE SCALE GENOMIC DNA]</scope>
    <source>
        <strain evidence="11 12">NC_YFY_NT001</strain>
    </source>
</reference>
<dbReference type="InterPro" id="IPR037069">
    <property type="entry name" value="AcylCoA_DH/ox_N_sf"/>
</dbReference>
<dbReference type="EMBL" id="CP023778">
    <property type="protein sequence ID" value="ATL69260.1"/>
    <property type="molecule type" value="Genomic_DNA"/>
</dbReference>
<dbReference type="InterPro" id="IPR046373">
    <property type="entry name" value="Acyl-CoA_Oxase/DH_mid-dom_sf"/>
</dbReference>
<dbReference type="RefSeq" id="WP_098696294.1">
    <property type="nucleotide sequence ID" value="NZ_CP023778.1"/>
</dbReference>
<dbReference type="Pfam" id="PF02770">
    <property type="entry name" value="Acyl-CoA_dh_M"/>
    <property type="match status" value="1"/>
</dbReference>
<comment type="catalytic activity">
    <reaction evidence="6">
        <text>a 2,3-saturated acyl-CoA + A = a 2,3-dehydroacyl-CoA + AH2</text>
        <dbReference type="Rhea" id="RHEA:48608"/>
        <dbReference type="ChEBI" id="CHEBI:13193"/>
        <dbReference type="ChEBI" id="CHEBI:17499"/>
        <dbReference type="ChEBI" id="CHEBI:60015"/>
        <dbReference type="ChEBI" id="CHEBI:65111"/>
    </reaction>
</comment>
<evidence type="ECO:0000256" key="4">
    <source>
        <dbReference type="ARBA" id="ARBA00022827"/>
    </source>
</evidence>
<keyword evidence="4 7" id="KW-0274">FAD</keyword>
<dbReference type="InterPro" id="IPR036250">
    <property type="entry name" value="AcylCo_DH-like_C"/>
</dbReference>
<dbReference type="SUPFAM" id="SSF47203">
    <property type="entry name" value="Acyl-CoA dehydrogenase C-terminal domain-like"/>
    <property type="match status" value="1"/>
</dbReference>
<feature type="domain" description="Acyl-CoA dehydrogenase/oxidase C-terminal" evidence="8">
    <location>
        <begin position="228"/>
        <end position="375"/>
    </location>
</feature>
<dbReference type="PANTHER" id="PTHR43884">
    <property type="entry name" value="ACYL-COA DEHYDROGENASE"/>
    <property type="match status" value="1"/>
</dbReference>
<dbReference type="GO" id="GO:0003995">
    <property type="term" value="F:acyl-CoA dehydrogenase activity"/>
    <property type="evidence" value="ECO:0007669"/>
    <property type="project" value="TreeGrafter"/>
</dbReference>
<evidence type="ECO:0000256" key="2">
    <source>
        <dbReference type="ARBA" id="ARBA00009347"/>
    </source>
</evidence>
<evidence type="ECO:0000259" key="8">
    <source>
        <dbReference type="Pfam" id="PF00441"/>
    </source>
</evidence>
<sequence length="385" mass="40628">MNFDLPPETEAMCAALTAFARRDLAGGDCFDPGDFRRRWRLAGRQGIVGATVPEEYGGSGLDAISAAALMEALGLGCPDTGFGFSVAAHLFACLMPIVEFGTAEQKQRWLPRLSSGEWIAAHAITEPEAGSDVMNLSTRAERSGDHYILHGAKAFTTNAPVADVFIVQAATRPGGGFFGLTAFVIESGTPGLRVGRPYDKVGLRGSPTADIHLEDCRVPLDSVLGGEGAGASVFSGSMKWERTCLFAVYLGAMRRVIDATIAFADERRQFGTAIGEFQAVAHRIVEMVSAFESARLLLMKAACELSTGGNCEVSSGLAKVAVSEAAVRVGLDAVQLHGALGVTGGEAETLLRDALPARIFSGTNEIQKNNIARALGLGRPRGPRR</sequence>
<evidence type="ECO:0000256" key="5">
    <source>
        <dbReference type="ARBA" id="ARBA00023002"/>
    </source>
</evidence>
<dbReference type="FunFam" id="2.40.110.10:FF:000002">
    <property type="entry name" value="Acyl-CoA dehydrogenase fadE12"/>
    <property type="match status" value="1"/>
</dbReference>
<dbReference type="Pfam" id="PF00441">
    <property type="entry name" value="Acyl-CoA_dh_1"/>
    <property type="match status" value="1"/>
</dbReference>
<dbReference type="GO" id="GO:0050660">
    <property type="term" value="F:flavin adenine dinucleotide binding"/>
    <property type="evidence" value="ECO:0007669"/>
    <property type="project" value="InterPro"/>
</dbReference>
<dbReference type="SUPFAM" id="SSF56645">
    <property type="entry name" value="Acyl-CoA dehydrogenase NM domain-like"/>
    <property type="match status" value="1"/>
</dbReference>
<name>A0A291RPM5_9NOCA</name>
<evidence type="ECO:0000259" key="10">
    <source>
        <dbReference type="Pfam" id="PF02771"/>
    </source>
</evidence>
<dbReference type="InterPro" id="IPR006091">
    <property type="entry name" value="Acyl-CoA_Oxase/DH_mid-dom"/>
</dbReference>
<keyword evidence="5 7" id="KW-0560">Oxidoreductase</keyword>
<evidence type="ECO:0000259" key="9">
    <source>
        <dbReference type="Pfam" id="PF02770"/>
    </source>
</evidence>
<dbReference type="GeneID" id="88360939"/>
<feature type="domain" description="Acyl-CoA dehydrogenase/oxidase N-terminal" evidence="10">
    <location>
        <begin position="7"/>
        <end position="117"/>
    </location>
</feature>
<dbReference type="KEGG" id="ntp:CRH09_26870"/>
<dbReference type="NCBIfam" id="NF045652">
    <property type="entry name" value="ProlPCPDhRedW"/>
    <property type="match status" value="1"/>
</dbReference>
<evidence type="ECO:0000256" key="1">
    <source>
        <dbReference type="ARBA" id="ARBA00001974"/>
    </source>
</evidence>
<dbReference type="InterPro" id="IPR009100">
    <property type="entry name" value="AcylCoA_DH/oxidase_NM_dom_sf"/>
</dbReference>
<comment type="similarity">
    <text evidence="2 7">Belongs to the acyl-CoA dehydrogenase family.</text>
</comment>
<dbReference type="Pfam" id="PF02771">
    <property type="entry name" value="Acyl-CoA_dh_N"/>
    <property type="match status" value="1"/>
</dbReference>
<dbReference type="InterPro" id="IPR013786">
    <property type="entry name" value="AcylCoA_DH/ox_N"/>
</dbReference>